<evidence type="ECO:0000256" key="9">
    <source>
        <dbReference type="ARBA" id="ARBA00022536"/>
    </source>
</evidence>
<evidence type="ECO:0000256" key="23">
    <source>
        <dbReference type="ARBA" id="ARBA00023292"/>
    </source>
</evidence>
<evidence type="ECO:0000256" key="20">
    <source>
        <dbReference type="ARBA" id="ARBA00023157"/>
    </source>
</evidence>
<evidence type="ECO:0000256" key="4">
    <source>
        <dbReference type="ARBA" id="ARBA00016077"/>
    </source>
</evidence>
<name>A0AA88T1H3_CHASR</name>
<keyword evidence="13" id="KW-0677">Repeat</keyword>
<dbReference type="Pfam" id="PF00054">
    <property type="entry name" value="Laminin_G_1"/>
    <property type="match status" value="3"/>
</dbReference>
<dbReference type="SUPFAM" id="SSF50242">
    <property type="entry name" value="TIMP-like"/>
    <property type="match status" value="1"/>
</dbReference>
<protein>
    <recommendedName>
        <fullName evidence="4">Agrin</fullName>
    </recommendedName>
</protein>
<dbReference type="Gene3D" id="3.30.70.960">
    <property type="entry name" value="SEA domain"/>
    <property type="match status" value="1"/>
</dbReference>
<evidence type="ECO:0000256" key="21">
    <source>
        <dbReference type="ARBA" id="ARBA00023180"/>
    </source>
</evidence>
<feature type="domain" description="Laminin EGF-like" evidence="34">
    <location>
        <begin position="815"/>
        <end position="861"/>
    </location>
</feature>
<reference evidence="37" key="1">
    <citation type="submission" date="2023-07" db="EMBL/GenBank/DDBJ databases">
        <title>Chromosome-level Genome Assembly of Striped Snakehead (Channa striata).</title>
        <authorList>
            <person name="Liu H."/>
        </authorList>
    </citation>
    <scope>NUCLEOTIDE SEQUENCE</scope>
    <source>
        <strain evidence="37">Gz</strain>
        <tissue evidence="37">Muscle</tissue>
    </source>
</reference>
<dbReference type="GO" id="GO:0043236">
    <property type="term" value="F:laminin binding"/>
    <property type="evidence" value="ECO:0007669"/>
    <property type="project" value="InterPro"/>
</dbReference>
<evidence type="ECO:0000259" key="32">
    <source>
        <dbReference type="PROSITE" id="PS50025"/>
    </source>
</evidence>
<evidence type="ECO:0000256" key="1">
    <source>
        <dbReference type="ARBA" id="ARBA00004401"/>
    </source>
</evidence>
<dbReference type="EMBL" id="JAUPFM010000005">
    <property type="protein sequence ID" value="KAK2851083.1"/>
    <property type="molecule type" value="Genomic_DNA"/>
</dbReference>
<evidence type="ECO:0000259" key="35">
    <source>
        <dbReference type="PROSITE" id="PS51121"/>
    </source>
</evidence>
<dbReference type="PROSITE" id="PS51121">
    <property type="entry name" value="NTA"/>
    <property type="match status" value="1"/>
</dbReference>
<dbReference type="Pfam" id="PF00053">
    <property type="entry name" value="EGF_laminin"/>
    <property type="match status" value="2"/>
</dbReference>
<dbReference type="InterPro" id="IPR001881">
    <property type="entry name" value="EGF-like_Ca-bd_dom"/>
</dbReference>
<comment type="caution">
    <text evidence="37">The sequence shown here is derived from an EMBL/GenBank/DDBJ whole genome shotgun (WGS) entry which is preliminary data.</text>
</comment>
<feature type="domain" description="EGF-like" evidence="33">
    <location>
        <begin position="1562"/>
        <end position="1599"/>
    </location>
</feature>
<evidence type="ECO:0000256" key="2">
    <source>
        <dbReference type="ARBA" id="ARBA00004479"/>
    </source>
</evidence>
<dbReference type="InterPro" id="IPR000742">
    <property type="entry name" value="EGF"/>
</dbReference>
<feature type="disulfide bond" evidence="28">
    <location>
        <begin position="817"/>
        <end position="834"/>
    </location>
</feature>
<dbReference type="SUPFAM" id="SSF49899">
    <property type="entry name" value="Concanavalin A-like lectins/glucanases"/>
    <property type="match status" value="3"/>
</dbReference>
<dbReference type="InterPro" id="IPR000082">
    <property type="entry name" value="SEA_dom"/>
</dbReference>
<keyword evidence="11" id="KW-0479">Metal-binding</keyword>
<dbReference type="GO" id="GO:0061024">
    <property type="term" value="P:membrane organization"/>
    <property type="evidence" value="ECO:0007669"/>
    <property type="project" value="UniProtKB-ARBA"/>
</dbReference>
<keyword evidence="18" id="KW-0770">Synapse</keyword>
<evidence type="ECO:0000259" key="33">
    <source>
        <dbReference type="PROSITE" id="PS50026"/>
    </source>
</evidence>
<evidence type="ECO:0000256" key="16">
    <source>
        <dbReference type="ARBA" id="ARBA00022974"/>
    </source>
</evidence>
<dbReference type="SUPFAM" id="SSF57196">
    <property type="entry name" value="EGF/Laminin"/>
    <property type="match status" value="2"/>
</dbReference>
<evidence type="ECO:0000256" key="10">
    <source>
        <dbReference type="ARBA" id="ARBA00022692"/>
    </source>
</evidence>
<keyword evidence="19" id="KW-0472">Membrane</keyword>
<evidence type="ECO:0000256" key="25">
    <source>
        <dbReference type="ARBA" id="ARBA00038484"/>
    </source>
</evidence>
<evidence type="ECO:0000256" key="14">
    <source>
        <dbReference type="ARBA" id="ARBA00022782"/>
    </source>
</evidence>
<dbReference type="FunFam" id="3.30.60.30:FF:000024">
    <property type="entry name" value="Transmembrane agrin"/>
    <property type="match status" value="1"/>
</dbReference>
<organism evidence="37 38">
    <name type="scientific">Channa striata</name>
    <name type="common">Snakehead murrel</name>
    <name type="synonym">Ophicephalus striatus</name>
    <dbReference type="NCBI Taxonomy" id="64152"/>
    <lineage>
        <taxon>Eukaryota</taxon>
        <taxon>Metazoa</taxon>
        <taxon>Chordata</taxon>
        <taxon>Craniata</taxon>
        <taxon>Vertebrata</taxon>
        <taxon>Euteleostomi</taxon>
        <taxon>Actinopterygii</taxon>
        <taxon>Neopterygii</taxon>
        <taxon>Teleostei</taxon>
        <taxon>Neoteleostei</taxon>
        <taxon>Acanthomorphata</taxon>
        <taxon>Anabantaria</taxon>
        <taxon>Anabantiformes</taxon>
        <taxon>Channoidei</taxon>
        <taxon>Channidae</taxon>
        <taxon>Channa</taxon>
    </lineage>
</organism>
<feature type="signal peptide" evidence="30">
    <location>
        <begin position="1"/>
        <end position="29"/>
    </location>
</feature>
<dbReference type="Gene3D" id="2.60.120.200">
    <property type="match status" value="3"/>
</dbReference>
<dbReference type="FunFam" id="2.40.50.120:FF:000008">
    <property type="entry name" value="agrin isoform X1"/>
    <property type="match status" value="1"/>
</dbReference>
<dbReference type="Pfam" id="PF00008">
    <property type="entry name" value="EGF"/>
    <property type="match status" value="3"/>
</dbReference>
<evidence type="ECO:0000259" key="34">
    <source>
        <dbReference type="PROSITE" id="PS50027"/>
    </source>
</evidence>
<dbReference type="FunFam" id="2.60.120.200:FF:000027">
    <property type="entry name" value="Transmembrane agrin"/>
    <property type="match status" value="1"/>
</dbReference>
<feature type="disulfide bond" evidence="26">
    <location>
        <begin position="1851"/>
        <end position="1860"/>
    </location>
</feature>
<dbReference type="PROSITE" id="PS50027">
    <property type="entry name" value="EGF_LAM_2"/>
    <property type="match status" value="2"/>
</dbReference>
<feature type="disulfide bond" evidence="27">
    <location>
        <begin position="31"/>
        <end position="103"/>
    </location>
</feature>
<keyword evidence="21" id="KW-0325">Glycoprotein</keyword>
<dbReference type="CDD" id="cd00055">
    <property type="entry name" value="EGF_Lam"/>
    <property type="match status" value="2"/>
</dbReference>
<dbReference type="Pfam" id="PF07648">
    <property type="entry name" value="Kazal_2"/>
    <property type="match status" value="7"/>
</dbReference>
<feature type="disulfide bond" evidence="28">
    <location>
        <begin position="761"/>
        <end position="773"/>
    </location>
</feature>
<feature type="domain" description="EGF-like" evidence="33">
    <location>
        <begin position="1601"/>
        <end position="1638"/>
    </location>
</feature>
<evidence type="ECO:0000256" key="13">
    <source>
        <dbReference type="ARBA" id="ARBA00022737"/>
    </source>
</evidence>
<keyword evidence="15" id="KW-0106">Calcium</keyword>
<dbReference type="InterPro" id="IPR004850">
    <property type="entry name" value="NtA_dom"/>
</dbReference>
<keyword evidence="17" id="KW-1133">Transmembrane helix</keyword>
<evidence type="ECO:0000256" key="26">
    <source>
        <dbReference type="PROSITE-ProRule" id="PRU00076"/>
    </source>
</evidence>
<comment type="subcellular location">
    <subcellularLocation>
        <location evidence="1">Cell membrane</location>
        <topology evidence="1">Single-pass type II membrane protein</topology>
    </subcellularLocation>
    <subcellularLocation>
        <location evidence="2">Membrane</location>
        <topology evidence="2">Single-pass type I membrane protein</topology>
    </subcellularLocation>
    <subcellularLocation>
        <location evidence="3">Secreted</location>
        <location evidence="3">Extracellular space</location>
        <location evidence="3">Extracellular matrix</location>
    </subcellularLocation>
    <subcellularLocation>
        <location evidence="24">Synapse</location>
    </subcellularLocation>
</comment>
<dbReference type="PROSITE" id="PS01248">
    <property type="entry name" value="EGF_LAM_1"/>
    <property type="match status" value="1"/>
</dbReference>
<evidence type="ECO:0000256" key="24">
    <source>
        <dbReference type="ARBA" id="ARBA00034103"/>
    </source>
</evidence>
<feature type="domain" description="Kazal-like" evidence="36">
    <location>
        <begin position="510"/>
        <end position="570"/>
    </location>
</feature>
<feature type="disulfide bond" evidence="26">
    <location>
        <begin position="1370"/>
        <end position="1379"/>
    </location>
</feature>
<evidence type="ECO:0000256" key="3">
    <source>
        <dbReference type="ARBA" id="ARBA00004498"/>
    </source>
</evidence>
<feature type="domain" description="Laminin G" evidence="32">
    <location>
        <begin position="1385"/>
        <end position="1561"/>
    </location>
</feature>
<dbReference type="GO" id="GO:0045202">
    <property type="term" value="C:synapse"/>
    <property type="evidence" value="ECO:0007669"/>
    <property type="project" value="UniProtKB-SubCell"/>
</dbReference>
<comment type="caution">
    <text evidence="26">Lacks conserved residue(s) required for the propagation of feature annotation.</text>
</comment>
<dbReference type="GO" id="GO:0005509">
    <property type="term" value="F:calcium ion binding"/>
    <property type="evidence" value="ECO:0007669"/>
    <property type="project" value="InterPro"/>
</dbReference>
<evidence type="ECO:0000256" key="27">
    <source>
        <dbReference type="PROSITE-ProRule" id="PRU00443"/>
    </source>
</evidence>
<evidence type="ECO:0000256" key="29">
    <source>
        <dbReference type="SAM" id="MobiDB-lite"/>
    </source>
</evidence>
<dbReference type="InterPro" id="IPR003884">
    <property type="entry name" value="FacI_MAC"/>
</dbReference>
<keyword evidence="20 26" id="KW-1015">Disulfide bond</keyword>
<feature type="compositionally biased region" description="Acidic residues" evidence="29">
    <location>
        <begin position="1055"/>
        <end position="1070"/>
    </location>
</feature>
<feature type="domain" description="NtA" evidence="35">
    <location>
        <begin position="31"/>
        <end position="157"/>
    </location>
</feature>
<feature type="compositionally biased region" description="Low complexity" evidence="29">
    <location>
        <begin position="1271"/>
        <end position="1280"/>
    </location>
</feature>
<dbReference type="SMART" id="SM00179">
    <property type="entry name" value="EGF_CA"/>
    <property type="match status" value="3"/>
</dbReference>
<dbReference type="FunFam" id="3.30.60.30:FF:000008">
    <property type="entry name" value="Transmembrane agrin"/>
    <property type="match status" value="1"/>
</dbReference>
<evidence type="ECO:0000259" key="36">
    <source>
        <dbReference type="PROSITE" id="PS51465"/>
    </source>
</evidence>
<dbReference type="SUPFAM" id="SSF100895">
    <property type="entry name" value="Kazal-type serine protease inhibitors"/>
    <property type="match status" value="8"/>
</dbReference>
<dbReference type="FunFam" id="3.30.60.30:FF:000018">
    <property type="entry name" value="Transmembrane agrin"/>
    <property type="match status" value="1"/>
</dbReference>
<evidence type="ECO:0000313" key="38">
    <source>
        <dbReference type="Proteomes" id="UP001187415"/>
    </source>
</evidence>
<feature type="domain" description="Laminin EGF-like" evidence="34">
    <location>
        <begin position="761"/>
        <end position="814"/>
    </location>
</feature>
<evidence type="ECO:0000256" key="11">
    <source>
        <dbReference type="ARBA" id="ARBA00022723"/>
    </source>
</evidence>
<dbReference type="SMART" id="SM00274">
    <property type="entry name" value="FOLN"/>
    <property type="match status" value="7"/>
</dbReference>
<evidence type="ECO:0000256" key="22">
    <source>
        <dbReference type="ARBA" id="ARBA00023207"/>
    </source>
</evidence>
<dbReference type="PRINTS" id="PR00011">
    <property type="entry name" value="EGFLAMININ"/>
</dbReference>
<dbReference type="InterPro" id="IPR001791">
    <property type="entry name" value="Laminin_G"/>
</dbReference>
<feature type="domain" description="Kazal-like" evidence="36">
    <location>
        <begin position="350"/>
        <end position="395"/>
    </location>
</feature>
<dbReference type="Pfam" id="PF01390">
    <property type="entry name" value="SEA"/>
    <property type="match status" value="1"/>
</dbReference>
<keyword evidence="10" id="KW-0812">Transmembrane</keyword>
<feature type="region of interest" description="Disordered" evidence="29">
    <location>
        <begin position="1271"/>
        <end position="1322"/>
    </location>
</feature>
<feature type="disulfide bond" evidence="26">
    <location>
        <begin position="1589"/>
        <end position="1598"/>
    </location>
</feature>
<dbReference type="Gene3D" id="2.40.50.120">
    <property type="match status" value="1"/>
</dbReference>
<keyword evidence="23 28" id="KW-0424">Laminin EGF-like domain</keyword>
<dbReference type="GO" id="GO:0007399">
    <property type="term" value="P:nervous system development"/>
    <property type="evidence" value="ECO:0007669"/>
    <property type="project" value="UniProtKB-ARBA"/>
</dbReference>
<dbReference type="GO" id="GO:0030154">
    <property type="term" value="P:cell differentiation"/>
    <property type="evidence" value="ECO:0007669"/>
    <property type="project" value="UniProtKB-KW"/>
</dbReference>
<feature type="compositionally biased region" description="Low complexity" evidence="29">
    <location>
        <begin position="1287"/>
        <end position="1310"/>
    </location>
</feature>
<evidence type="ECO:0000256" key="30">
    <source>
        <dbReference type="SAM" id="SignalP"/>
    </source>
</evidence>
<evidence type="ECO:0000256" key="7">
    <source>
        <dbReference type="ARBA" id="ARBA00022525"/>
    </source>
</evidence>
<dbReference type="CDD" id="cd00104">
    <property type="entry name" value="KAZAL_FS"/>
    <property type="match status" value="8"/>
</dbReference>
<evidence type="ECO:0000256" key="12">
    <source>
        <dbReference type="ARBA" id="ARBA00022729"/>
    </source>
</evidence>
<keyword evidence="5" id="KW-0217">Developmental protein</keyword>
<feature type="domain" description="Laminin G" evidence="32">
    <location>
        <begin position="1872"/>
        <end position="2050"/>
    </location>
</feature>
<evidence type="ECO:0000256" key="28">
    <source>
        <dbReference type="PROSITE-ProRule" id="PRU00460"/>
    </source>
</evidence>
<keyword evidence="9 26" id="KW-0245">EGF-like domain</keyword>
<feature type="disulfide bond" evidence="28">
    <location>
        <begin position="782"/>
        <end position="791"/>
    </location>
</feature>
<keyword evidence="38" id="KW-1185">Reference proteome</keyword>
<evidence type="ECO:0000259" key="31">
    <source>
        <dbReference type="PROSITE" id="PS50024"/>
    </source>
</evidence>
<dbReference type="InterPro" id="IPR050372">
    <property type="entry name" value="Neurexin-related_CASP"/>
</dbReference>
<dbReference type="InterPro" id="IPR013320">
    <property type="entry name" value="ConA-like_dom_sf"/>
</dbReference>
<feature type="compositionally biased region" description="Low complexity" evidence="29">
    <location>
        <begin position="991"/>
        <end position="1004"/>
    </location>
</feature>
<dbReference type="PROSITE" id="PS51465">
    <property type="entry name" value="KAZAL_2"/>
    <property type="match status" value="8"/>
</dbReference>
<keyword evidence="7" id="KW-0964">Secreted</keyword>
<proteinExistence type="inferred from homology"/>
<dbReference type="InterPro" id="IPR036058">
    <property type="entry name" value="Kazal_dom_sf"/>
</dbReference>
<feature type="domain" description="Kazal-like" evidence="36">
    <location>
        <begin position="671"/>
        <end position="719"/>
    </location>
</feature>
<evidence type="ECO:0000313" key="37">
    <source>
        <dbReference type="EMBL" id="KAK2851083.1"/>
    </source>
</evidence>
<dbReference type="InterPro" id="IPR036364">
    <property type="entry name" value="SEA_dom_sf"/>
</dbReference>
<evidence type="ECO:0000256" key="15">
    <source>
        <dbReference type="ARBA" id="ARBA00022837"/>
    </source>
</evidence>
<feature type="compositionally biased region" description="Low complexity" evidence="29">
    <location>
        <begin position="1022"/>
        <end position="1035"/>
    </location>
</feature>
<dbReference type="InterPro" id="IPR002350">
    <property type="entry name" value="Kazal_dom"/>
</dbReference>
<dbReference type="PROSITE" id="PS50026">
    <property type="entry name" value="EGF_3"/>
    <property type="match status" value="4"/>
</dbReference>
<feature type="domain" description="Laminin G" evidence="32">
    <location>
        <begin position="1646"/>
        <end position="1829"/>
    </location>
</feature>
<dbReference type="PROSITE" id="PS01186">
    <property type="entry name" value="EGF_2"/>
    <property type="match status" value="2"/>
</dbReference>
<dbReference type="SMART" id="SM00180">
    <property type="entry name" value="EGF_Lam"/>
    <property type="match status" value="2"/>
</dbReference>
<evidence type="ECO:0000256" key="19">
    <source>
        <dbReference type="ARBA" id="ARBA00023136"/>
    </source>
</evidence>
<evidence type="ECO:0000256" key="8">
    <source>
        <dbReference type="ARBA" id="ARBA00022530"/>
    </source>
</evidence>
<keyword evidence="22" id="KW-0357">Heparan sulfate</keyword>
<feature type="disulfide bond" evidence="26">
    <location>
        <begin position="1628"/>
        <end position="1637"/>
    </location>
</feature>
<dbReference type="GO" id="GO:0043113">
    <property type="term" value="P:receptor clustering"/>
    <property type="evidence" value="ECO:0007669"/>
    <property type="project" value="InterPro"/>
</dbReference>
<dbReference type="FunFam" id="2.60.120.200:FF:000045">
    <property type="entry name" value="Transmembrane agrin"/>
    <property type="match status" value="1"/>
</dbReference>
<dbReference type="GO" id="GO:0006950">
    <property type="term" value="P:response to stress"/>
    <property type="evidence" value="ECO:0007669"/>
    <property type="project" value="UniProtKB-ARBA"/>
</dbReference>
<feature type="domain" description="Kazal-like" evidence="36">
    <location>
        <begin position="588"/>
        <end position="635"/>
    </location>
</feature>
<dbReference type="PROSITE" id="PS50024">
    <property type="entry name" value="SEA"/>
    <property type="match status" value="1"/>
</dbReference>
<dbReference type="Gene3D" id="2.10.25.10">
    <property type="entry name" value="Laminin"/>
    <property type="match status" value="6"/>
</dbReference>
<dbReference type="GO" id="GO:0007010">
    <property type="term" value="P:cytoskeleton organization"/>
    <property type="evidence" value="ECO:0007669"/>
    <property type="project" value="UniProtKB-ARBA"/>
</dbReference>
<dbReference type="InterPro" id="IPR008993">
    <property type="entry name" value="TIMP-like_OB-fold"/>
</dbReference>
<sequence>MGSHRTVAAGRTALLLAALLVALGQRCAAGCPEKDLEDREEEANIVLTGTVDEIINVDPVHNTYSCKVRVWRYLKGKSNVNREILLDGGNKVMIGGFGNPRICDNQVATGDTRIFFLNPAAESMGQEYKNELMLNSSLMRITLRNLEDVEHCVEDKPPHFTPAQPPDGCKGMLCGFGAVCSRDPTDPAKAECVCKKVECPSLVAPVCGSDSSTYSNDCELEKAQCNTQRRIKVLRKGPCSLKDPCTEVTCSFGSTCVQSSDGLSAKCMCPLGCEGKPEQTVCGSDGKDYRNECELHQHACKTRRTYVCNTKGTAVRTLSLLYPCKDSENSLNTMCRVEPLTRQPLIFGSPESCPSSNEPLCASDGQTYPSECAMTSTSMQKGVKLRMIHAGRCRKLEKCTEACLFNAVCVVEQLNARCSCDPIECDGTYKPVCGKDGHTYTNDCLRRKRECLSKTLIAIKHTGPCDLNMQSPCLDKECDHGAVCVVKNNEPKAIHIQHKGPCDEACANCSFGAICDDQTGQCICPSECVESHQPVCGTDGTTYNSECELHVRACKEQMDLRVVSQGECKTCGSTVCAWGARCVQNKCECPQCSGETFSPVCGSDGTTYNNKCELSMSSCVQKRRIDVAKPGSCDEECGSGGSGSGVESCEQDRCRTFGGSWDEDAEEDRCICDFTCKSVPHNPVCGSDGKNYSNECELKKARCEKQEHLLIQNQGPCAAISATSPPELIAPQHCSLSVYGCCSDNTTAALGVGLAGCPSTCQCNVYGSYKGTCDPVTGQCSCKPGVGGQKCDRCEPGFWNFRGIVTDNMSGCTPCNCDATGSVRDDCEQMSGLCSCKTGVKGMKCNVCPDGSKMGMNGCDKGPGAPASCAELVCSFGASCIEVNGQSHCECPSPDCDEKNKTKVCGSDGVTYADQCQLRTIACRQDKDVTVQYFGQCTETISEPAERPTLNPFTTTTLSSTTAAVITTAAPFRPNMVWAIPPPRTAETETAEQPPTTTPSPTFTHNGARTNIPPYIHNQPQSTAAAAATTSSSRSNLVPASAAVTFDGSGSGEPSGDDQTEEEEEQEEEAGSGIPTEASGTEEPVGPTVASTTVPTAEDRSSCDNTEFGCCPDGKTPSSTPEGANCPSTMRFSGFLHLDQVEGQEIFYTPEMEDPKSELFGETARSIESALNELFRKSEVHKDFMSVRVRNLAPSNSILAFVEAHFKPDTRYTVEAIEGALLKQLKASKGTSIAVKKPEDENIRFTNYGLSSIPFFTTTTTTTAMVTTAAPTTTTTTRLPPTSPYITRRPPGTTRRPYGRRTTTTSAPVTTPLPPPTTTTTAAVTTTAQPPATAVIHNMFHHKLQKPCDSHPCLHGGTCEDDGNDFSCKCPAGRGGSVCEKVIKYFIPSFGGQSYLAFQTMSAYHTVRIAMEFRASEMTGILLYNGQDGKKDFISLALVNGRVELRFNTGSGTGTLVSTVQVSQGRWHQLVVTRNRRNAMLSVDNEPHIEGESPRGTDGLNLDTHLFIGGVPEEMKQDVRERTAVATGLVGCIRLLDVNNRVLNLQETGGDSLYGSGVGECGNNPCQPNPCKNGASCQVKEAEMFHCTCRKGFWGPTCADIHNPCEPSRCHPSSKCQALPEGGYKCECPMGREGKHCEKVTERRGAYMPLFNGDAYLQLKGLHLYGHDLRQKLSMTVVLMANDSNGLIFYNGQKSDGKGDFISLSLTDGILEFRYDLGKGPATIRSKEPIQLNVWNTVNLERSNRKGEIMVNKKDPVRGEAPNLHVDLNLKESLYVGGAPDYSRLARVAALTEGFKGTIQKIILMGTPILREDNALRSSNVAMFQDHPCSQEPCLNGGRCNPQLDTYECICLSGFSGGHCQNTIYEKSAGEAEAIAFDGRTFIEYHNAVTKSEKALLVNKFELSIRTEATQGLVLWSGKGVERSDYIALAIVDGHVQMTYDLGSKPVVLRSSVRVDTNRWIRIKASRALRDGSLQVGNEAAVTGSSPLAATQLDTDGALWLGGLEELAVARRLPKAYSTGFVGCIKDVVVDGVELHLVEDALNSPKILHCSAAK</sequence>
<dbReference type="SMART" id="SM00181">
    <property type="entry name" value="EGF"/>
    <property type="match status" value="7"/>
</dbReference>
<feature type="disulfide bond" evidence="28">
    <location>
        <begin position="815"/>
        <end position="827"/>
    </location>
</feature>
<dbReference type="CDD" id="cd00054">
    <property type="entry name" value="EGF_CA"/>
    <property type="match status" value="3"/>
</dbReference>
<dbReference type="PANTHER" id="PTHR15036:SF83">
    <property type="entry name" value="AGRIN"/>
    <property type="match status" value="1"/>
</dbReference>
<feature type="domain" description="Kazal-like" evidence="36">
    <location>
        <begin position="261"/>
        <end position="326"/>
    </location>
</feature>
<gene>
    <name evidence="37" type="ORF">Q5P01_007359</name>
</gene>
<dbReference type="FunFam" id="2.10.25.10:FF:000134">
    <property type="entry name" value="Transmembrane agrin"/>
    <property type="match status" value="1"/>
</dbReference>
<comment type="similarity">
    <text evidence="25">Belongs to the tomoregulin family.</text>
</comment>
<dbReference type="SMART" id="SM00057">
    <property type="entry name" value="FIMAC"/>
    <property type="match status" value="3"/>
</dbReference>
<dbReference type="SMART" id="SM00200">
    <property type="entry name" value="SEA"/>
    <property type="match status" value="1"/>
</dbReference>
<dbReference type="FunFam" id="2.10.25.10:FF:000095">
    <property type="entry name" value="Notch, isoform B"/>
    <property type="match status" value="1"/>
</dbReference>
<feature type="domain" description="Kazal-like" evidence="36">
    <location>
        <begin position="890"/>
        <end position="939"/>
    </location>
</feature>
<dbReference type="SMART" id="SM00282">
    <property type="entry name" value="LamG"/>
    <property type="match status" value="3"/>
</dbReference>
<feature type="disulfide bond" evidence="28">
    <location>
        <begin position="763"/>
        <end position="780"/>
    </location>
</feature>
<dbReference type="FunFam" id="3.30.60.30:FF:000022">
    <property type="entry name" value="Transmembrane agrin"/>
    <property type="match status" value="1"/>
</dbReference>
<feature type="disulfide bond" evidence="28">
    <location>
        <begin position="836"/>
        <end position="845"/>
    </location>
</feature>
<keyword evidence="16" id="KW-0654">Proteoglycan</keyword>
<dbReference type="PROSITE" id="PS00022">
    <property type="entry name" value="EGF_1"/>
    <property type="match status" value="4"/>
</dbReference>
<keyword evidence="12 30" id="KW-0732">Signal</keyword>
<dbReference type="PROSITE" id="PS00010">
    <property type="entry name" value="ASX_HYDROXYL"/>
    <property type="match status" value="1"/>
</dbReference>
<dbReference type="FunFam" id="2.10.25.10:FF:000140">
    <property type="entry name" value="Transmembrane agrin"/>
    <property type="match status" value="1"/>
</dbReference>
<dbReference type="GO" id="GO:0005604">
    <property type="term" value="C:basement membrane"/>
    <property type="evidence" value="ECO:0007669"/>
    <property type="project" value="UniProtKB-ARBA"/>
</dbReference>
<evidence type="ECO:0000256" key="6">
    <source>
        <dbReference type="ARBA" id="ARBA00022475"/>
    </source>
</evidence>
<dbReference type="PANTHER" id="PTHR15036">
    <property type="entry name" value="PIKACHURIN-LIKE PROTEIN"/>
    <property type="match status" value="1"/>
</dbReference>
<dbReference type="GO" id="GO:0050808">
    <property type="term" value="P:synapse organization"/>
    <property type="evidence" value="ECO:0007669"/>
    <property type="project" value="UniProtKB-ARBA"/>
</dbReference>
<dbReference type="Pfam" id="PF03146">
    <property type="entry name" value="NtA"/>
    <property type="match status" value="1"/>
</dbReference>
<keyword evidence="14" id="KW-0221">Differentiation</keyword>
<evidence type="ECO:0000256" key="17">
    <source>
        <dbReference type="ARBA" id="ARBA00022989"/>
    </source>
</evidence>
<feature type="domain" description="SEA" evidence="31">
    <location>
        <begin position="1128"/>
        <end position="1250"/>
    </location>
</feature>
<dbReference type="Proteomes" id="UP001187415">
    <property type="component" value="Unassembled WGS sequence"/>
</dbReference>
<dbReference type="Gene3D" id="3.30.60.30">
    <property type="match status" value="8"/>
</dbReference>
<dbReference type="Pfam" id="PF00050">
    <property type="entry name" value="Kazal_1"/>
    <property type="match status" value="1"/>
</dbReference>
<dbReference type="FunFam" id="3.30.60.30:FF:000002">
    <property type="entry name" value="tomoregulin-2 isoform X1"/>
    <property type="match status" value="1"/>
</dbReference>
<feature type="domain" description="Kazal-like" evidence="36">
    <location>
        <begin position="412"/>
        <end position="467"/>
    </location>
</feature>
<dbReference type="GO" id="GO:0005886">
    <property type="term" value="C:plasma membrane"/>
    <property type="evidence" value="ECO:0007669"/>
    <property type="project" value="UniProtKB-SubCell"/>
</dbReference>
<keyword evidence="8" id="KW-0272">Extracellular matrix</keyword>
<feature type="domain" description="EGF-like" evidence="33">
    <location>
        <begin position="1825"/>
        <end position="1861"/>
    </location>
</feature>
<dbReference type="InterPro" id="IPR003645">
    <property type="entry name" value="Fol_N"/>
</dbReference>
<dbReference type="FunFam" id="2.60.120.200:FF:000031">
    <property type="entry name" value="NtA agrin"/>
    <property type="match status" value="1"/>
</dbReference>
<dbReference type="SUPFAM" id="SSF82671">
    <property type="entry name" value="SEA domain"/>
    <property type="match status" value="1"/>
</dbReference>
<dbReference type="PROSITE" id="PS50025">
    <property type="entry name" value="LAM_G_DOMAIN"/>
    <property type="match status" value="3"/>
</dbReference>
<feature type="chain" id="PRO_5041653461" description="Agrin" evidence="30">
    <location>
        <begin position="30"/>
        <end position="2054"/>
    </location>
</feature>
<keyword evidence="6" id="KW-1003">Cell membrane</keyword>
<dbReference type="GO" id="GO:0005576">
    <property type="term" value="C:extracellular region"/>
    <property type="evidence" value="ECO:0007669"/>
    <property type="project" value="UniProtKB-ARBA"/>
</dbReference>
<feature type="region of interest" description="Disordered" evidence="29">
    <location>
        <begin position="986"/>
        <end position="1104"/>
    </location>
</feature>
<dbReference type="CDD" id="cd00110">
    <property type="entry name" value="LamG"/>
    <property type="match status" value="3"/>
</dbReference>
<dbReference type="InterPro" id="IPR000152">
    <property type="entry name" value="EGF-type_Asp/Asn_hydroxyl_site"/>
</dbReference>
<evidence type="ECO:0000256" key="5">
    <source>
        <dbReference type="ARBA" id="ARBA00022473"/>
    </source>
</evidence>
<feature type="domain" description="Kazal-like" evidence="36">
    <location>
        <begin position="193"/>
        <end position="241"/>
    </location>
</feature>
<evidence type="ECO:0000256" key="18">
    <source>
        <dbReference type="ARBA" id="ARBA00023018"/>
    </source>
</evidence>
<feature type="domain" description="EGF-like" evidence="33">
    <location>
        <begin position="1344"/>
        <end position="1380"/>
    </location>
</feature>
<dbReference type="InterPro" id="IPR002049">
    <property type="entry name" value="LE_dom"/>
</dbReference>
<dbReference type="SMART" id="SM00280">
    <property type="entry name" value="KAZAL"/>
    <property type="match status" value="8"/>
</dbReference>
<accession>A0AA88T1H3</accession>